<dbReference type="InterPro" id="IPR013249">
    <property type="entry name" value="RNA_pol_sigma70_r4_t2"/>
</dbReference>
<accession>A0AAP2DE65</accession>
<dbReference type="Gene3D" id="1.10.10.10">
    <property type="entry name" value="Winged helix-like DNA-binding domain superfamily/Winged helix DNA-binding domain"/>
    <property type="match status" value="1"/>
</dbReference>
<dbReference type="SUPFAM" id="SSF88946">
    <property type="entry name" value="Sigma2 domain of RNA polymerase sigma factors"/>
    <property type="match status" value="1"/>
</dbReference>
<protein>
    <submittedName>
        <fullName evidence="7">Sigma-70 family RNA polymerase sigma factor</fullName>
    </submittedName>
</protein>
<keyword evidence="2" id="KW-0805">Transcription regulation</keyword>
<evidence type="ECO:0000256" key="3">
    <source>
        <dbReference type="ARBA" id="ARBA00023082"/>
    </source>
</evidence>
<feature type="domain" description="RNA polymerase sigma factor 70 region 4 type 2" evidence="6">
    <location>
        <begin position="117"/>
        <end position="165"/>
    </location>
</feature>
<dbReference type="GO" id="GO:0006352">
    <property type="term" value="P:DNA-templated transcription initiation"/>
    <property type="evidence" value="ECO:0007669"/>
    <property type="project" value="InterPro"/>
</dbReference>
<dbReference type="InterPro" id="IPR039425">
    <property type="entry name" value="RNA_pol_sigma-70-like"/>
</dbReference>
<keyword evidence="3" id="KW-0731">Sigma factor</keyword>
<dbReference type="InterPro" id="IPR013325">
    <property type="entry name" value="RNA_pol_sigma_r2"/>
</dbReference>
<feature type="domain" description="RNA polymerase sigma-70 region 2" evidence="5">
    <location>
        <begin position="21"/>
        <end position="88"/>
    </location>
</feature>
<dbReference type="Proteomes" id="UP001319180">
    <property type="component" value="Unassembled WGS sequence"/>
</dbReference>
<dbReference type="PANTHER" id="PTHR43133:SF46">
    <property type="entry name" value="RNA POLYMERASE SIGMA-70 FACTOR ECF SUBFAMILY"/>
    <property type="match status" value="1"/>
</dbReference>
<keyword evidence="4" id="KW-0804">Transcription</keyword>
<organism evidence="7 8">
    <name type="scientific">Dawidia soli</name>
    <dbReference type="NCBI Taxonomy" id="2782352"/>
    <lineage>
        <taxon>Bacteria</taxon>
        <taxon>Pseudomonadati</taxon>
        <taxon>Bacteroidota</taxon>
        <taxon>Cytophagia</taxon>
        <taxon>Cytophagales</taxon>
        <taxon>Chryseotaleaceae</taxon>
        <taxon>Dawidia</taxon>
    </lineage>
</organism>
<reference evidence="7 8" key="1">
    <citation type="submission" date="2021-05" db="EMBL/GenBank/DDBJ databases">
        <title>A Polyphasic approach of four new species of the genus Ohtaekwangia: Ohtaekwangia histidinii sp. nov., Ohtaekwangia cretensis sp. nov., Ohtaekwangia indiensis sp. nov., Ohtaekwangia reichenbachii sp. nov. from diverse environment.</title>
        <authorList>
            <person name="Octaviana S."/>
        </authorList>
    </citation>
    <scope>NUCLEOTIDE SEQUENCE [LARGE SCALE GENOMIC DNA]</scope>
    <source>
        <strain evidence="7 8">PWU37</strain>
    </source>
</reference>
<evidence type="ECO:0000259" key="6">
    <source>
        <dbReference type="Pfam" id="PF08281"/>
    </source>
</evidence>
<dbReference type="Pfam" id="PF08281">
    <property type="entry name" value="Sigma70_r4_2"/>
    <property type="match status" value="1"/>
</dbReference>
<dbReference type="RefSeq" id="WP_254094034.1">
    <property type="nucleotide sequence ID" value="NZ_JAHESC010000070.1"/>
</dbReference>
<keyword evidence="8" id="KW-1185">Reference proteome</keyword>
<dbReference type="PANTHER" id="PTHR43133">
    <property type="entry name" value="RNA POLYMERASE ECF-TYPE SIGMA FACTO"/>
    <property type="match status" value="1"/>
</dbReference>
<gene>
    <name evidence="7" type="ORF">KK078_28510</name>
</gene>
<dbReference type="Gene3D" id="1.10.1740.10">
    <property type="match status" value="1"/>
</dbReference>
<dbReference type="EMBL" id="JAHESC010000070">
    <property type="protein sequence ID" value="MBT1690541.1"/>
    <property type="molecule type" value="Genomic_DNA"/>
</dbReference>
<proteinExistence type="inferred from homology"/>
<dbReference type="SUPFAM" id="SSF88659">
    <property type="entry name" value="Sigma3 and sigma4 domains of RNA polymerase sigma factors"/>
    <property type="match status" value="1"/>
</dbReference>
<dbReference type="Pfam" id="PF04542">
    <property type="entry name" value="Sigma70_r2"/>
    <property type="match status" value="1"/>
</dbReference>
<name>A0AAP2DE65_9BACT</name>
<dbReference type="InterPro" id="IPR014284">
    <property type="entry name" value="RNA_pol_sigma-70_dom"/>
</dbReference>
<dbReference type="GO" id="GO:0016987">
    <property type="term" value="F:sigma factor activity"/>
    <property type="evidence" value="ECO:0007669"/>
    <property type="project" value="UniProtKB-KW"/>
</dbReference>
<comment type="similarity">
    <text evidence="1">Belongs to the sigma-70 factor family. ECF subfamily.</text>
</comment>
<dbReference type="AlphaFoldDB" id="A0AAP2DE65"/>
<dbReference type="NCBIfam" id="TIGR02937">
    <property type="entry name" value="sigma70-ECF"/>
    <property type="match status" value="1"/>
</dbReference>
<dbReference type="GO" id="GO:0003677">
    <property type="term" value="F:DNA binding"/>
    <property type="evidence" value="ECO:0007669"/>
    <property type="project" value="InterPro"/>
</dbReference>
<evidence type="ECO:0000256" key="4">
    <source>
        <dbReference type="ARBA" id="ARBA00023163"/>
    </source>
</evidence>
<dbReference type="InterPro" id="IPR013324">
    <property type="entry name" value="RNA_pol_sigma_r3/r4-like"/>
</dbReference>
<sequence length="184" mass="21006">MIGPELFEQCKRKDGRAQQSLYMLYKARLMGLCRRYAADREEAQDILQEAFIKIFTNIHQVSAAGKLEGWMKSVAVRTAIDHYHKRKRSIVFPETDHTPEVASADYETMLDNLTDEYLVSLVNGLPEGCRLVFNLFVVEGYSHTEIAGLLGITEGTSRSQLHHAKFLLKQRLTTLGVKRYEKLA</sequence>
<comment type="caution">
    <text evidence="7">The sequence shown here is derived from an EMBL/GenBank/DDBJ whole genome shotgun (WGS) entry which is preliminary data.</text>
</comment>
<evidence type="ECO:0000313" key="7">
    <source>
        <dbReference type="EMBL" id="MBT1690541.1"/>
    </source>
</evidence>
<dbReference type="InterPro" id="IPR007627">
    <property type="entry name" value="RNA_pol_sigma70_r2"/>
</dbReference>
<evidence type="ECO:0000256" key="2">
    <source>
        <dbReference type="ARBA" id="ARBA00023015"/>
    </source>
</evidence>
<evidence type="ECO:0000259" key="5">
    <source>
        <dbReference type="Pfam" id="PF04542"/>
    </source>
</evidence>
<evidence type="ECO:0000313" key="8">
    <source>
        <dbReference type="Proteomes" id="UP001319180"/>
    </source>
</evidence>
<dbReference type="InterPro" id="IPR036388">
    <property type="entry name" value="WH-like_DNA-bd_sf"/>
</dbReference>
<evidence type="ECO:0000256" key="1">
    <source>
        <dbReference type="ARBA" id="ARBA00010641"/>
    </source>
</evidence>